<dbReference type="GO" id="GO:0003723">
    <property type="term" value="F:RNA binding"/>
    <property type="evidence" value="ECO:0007669"/>
    <property type="project" value="UniProtKB-KW"/>
</dbReference>
<feature type="domain" description="Ribosome-associated protein quality control protein P2 RNA-binding" evidence="2">
    <location>
        <begin position="79"/>
        <end position="151"/>
    </location>
</feature>
<dbReference type="InterPro" id="IPR040591">
    <property type="entry name" value="RqcP2_RBD"/>
</dbReference>
<accession>A0A926D8Q6</accession>
<dbReference type="PROSITE" id="PS50889">
    <property type="entry name" value="S4"/>
    <property type="match status" value="1"/>
</dbReference>
<evidence type="ECO:0000313" key="3">
    <source>
        <dbReference type="EMBL" id="MBC8533394.1"/>
    </source>
</evidence>
<dbReference type="EMBL" id="JACRSN010000006">
    <property type="protein sequence ID" value="MBC8533394.1"/>
    <property type="molecule type" value="Genomic_DNA"/>
</dbReference>
<proteinExistence type="predicted"/>
<evidence type="ECO:0000313" key="4">
    <source>
        <dbReference type="Proteomes" id="UP000651482"/>
    </source>
</evidence>
<comment type="caution">
    <text evidence="3">The sequence shown here is derived from an EMBL/GenBank/DDBJ whole genome shotgun (WGS) entry which is preliminary data.</text>
</comment>
<sequence length="252" mass="28073">MLESDTLLKKRLLELAETSRSRGIYTFSDFLSPAEQALFDSLRRELAGSAFSLFGGHPACERQMIRFGSEEETGYDQPFPICCVEIAPKNGKFSDALTHRDFLGAAMHLGVRREVLGDLFVRENTGILFSKDTVAPFLAETLETVRHTPVVCRILETCPESLAPKLVPQAVNVPSERADAVIGAVYRLSRSESARLFAAERVFVNSRTLENPGHALHVGDIVSVRGFGKFCYRGKERETKKGRSFVLVERYA</sequence>
<dbReference type="Proteomes" id="UP000651482">
    <property type="component" value="Unassembled WGS sequence"/>
</dbReference>
<dbReference type="SUPFAM" id="SSF55174">
    <property type="entry name" value="Alpha-L RNA-binding motif"/>
    <property type="match status" value="1"/>
</dbReference>
<dbReference type="AlphaFoldDB" id="A0A926D8Q6"/>
<dbReference type="Gene3D" id="3.30.70.330">
    <property type="match status" value="1"/>
</dbReference>
<keyword evidence="4" id="KW-1185">Reference proteome</keyword>
<dbReference type="RefSeq" id="WP_249318766.1">
    <property type="nucleotide sequence ID" value="NZ_JACRSN010000006.1"/>
</dbReference>
<dbReference type="InterPro" id="IPR012677">
    <property type="entry name" value="Nucleotide-bd_a/b_plait_sf"/>
</dbReference>
<name>A0A926D8Q6_9FIRM</name>
<gene>
    <name evidence="3" type="ORF">IAG03_05120</name>
</gene>
<organism evidence="3 4">
    <name type="scientific">Yeguia hominis</name>
    <dbReference type="NCBI Taxonomy" id="2763662"/>
    <lineage>
        <taxon>Bacteria</taxon>
        <taxon>Bacillati</taxon>
        <taxon>Bacillota</taxon>
        <taxon>Clostridia</taxon>
        <taxon>Eubacteriales</taxon>
        <taxon>Yeguiaceae</taxon>
        <taxon>Yeguia</taxon>
    </lineage>
</organism>
<protein>
    <recommendedName>
        <fullName evidence="2">Ribosome-associated protein quality control protein P2 RNA-binding domain-containing protein</fullName>
    </recommendedName>
</protein>
<keyword evidence="1" id="KW-0694">RNA-binding</keyword>
<evidence type="ECO:0000259" key="2">
    <source>
        <dbReference type="Pfam" id="PF17774"/>
    </source>
</evidence>
<evidence type="ECO:0000256" key="1">
    <source>
        <dbReference type="PROSITE-ProRule" id="PRU00182"/>
    </source>
</evidence>
<dbReference type="Gene3D" id="3.30.1370.160">
    <property type="match status" value="1"/>
</dbReference>
<dbReference type="Pfam" id="PF17774">
    <property type="entry name" value="YlmH_RBD"/>
    <property type="match status" value="1"/>
</dbReference>
<dbReference type="CDD" id="cd00165">
    <property type="entry name" value="S4"/>
    <property type="match status" value="1"/>
</dbReference>
<reference evidence="3" key="1">
    <citation type="submission" date="2020-08" db="EMBL/GenBank/DDBJ databases">
        <title>Genome public.</title>
        <authorList>
            <person name="Liu C."/>
            <person name="Sun Q."/>
        </authorList>
    </citation>
    <scope>NUCLEOTIDE SEQUENCE</scope>
    <source>
        <strain evidence="3">NSJ-40</strain>
    </source>
</reference>